<dbReference type="OMA" id="PPCSTHI"/>
<evidence type="ECO:0000313" key="2">
    <source>
        <dbReference type="Ensembl" id="ENSOGAP00000021210.1"/>
    </source>
</evidence>
<dbReference type="AlphaFoldDB" id="H0XYL7"/>
<dbReference type="STRING" id="30611.ENSOGAP00000021210"/>
<reference evidence="2" key="3">
    <citation type="submission" date="2025-09" db="UniProtKB">
        <authorList>
            <consortium name="Ensembl"/>
        </authorList>
    </citation>
    <scope>IDENTIFICATION</scope>
</reference>
<protein>
    <recommendedName>
        <fullName evidence="4">Sperm head and tail associated protein</fullName>
    </recommendedName>
</protein>
<feature type="region of interest" description="Disordered" evidence="1">
    <location>
        <begin position="29"/>
        <end position="49"/>
    </location>
</feature>
<proteinExistence type="predicted"/>
<reference evidence="3" key="1">
    <citation type="submission" date="2011-03" db="EMBL/GenBank/DDBJ databases">
        <title>Version 3 of the genome sequence of Otolemur garnettii (Bushbaby).</title>
        <authorList>
            <consortium name="The Broad Institute Genome Sequencing Platform"/>
            <person name="Di Palma F."/>
            <person name="Johnson J."/>
            <person name="Lander E.S."/>
            <person name="Lindblad-Toh K."/>
            <person name="Jaffe D.B."/>
            <person name="Gnerre S."/>
            <person name="MacCallum I."/>
            <person name="Przybylski D."/>
            <person name="Ribeiro F.J."/>
            <person name="Burton J.N."/>
            <person name="Walker B.J."/>
            <person name="Sharpe T."/>
            <person name="Hall G."/>
        </authorList>
    </citation>
    <scope>NUCLEOTIDE SEQUENCE [LARGE SCALE GENOMIC DNA]</scope>
</reference>
<accession>H0XYL7</accession>
<sequence>MPRPCPRGSYLNQHAYFCCCSEHPSVSGTSPMTSPTLTRRSLGTCPVTSPTLTYQPPRTSPGTCLIISPPPAHRTLETCLTMSPALVHRPVKTRLIVSPTLSNRVVESGLMVSSLPSHWSSGRNYNDPPLSQTSSPPTDSLYHGGLKLPDSCEPKPQLDLPLEKNCCGLPSQAGMSDTSRLPQESTYYAQLSSDCDIPVAGIPHCVIQQPPGSTGSPCSPQSKALGKSCFGPSFSWEVGGNSYFLQNPGTTISAPPCPQEPSLPYCPYSAFFPSTLGNQFISSPQSLPTRRYNEPPLPTPVCPQTKSPKFSELRRSCTPHRCHSLVNTVHHAPAGQPNSSKPNTSPPPPFHPSGLSGPPSMEPPITTPSNSYPKGLPPGLLLPSLSTVPRTLNTVVPTSLPLRLPYDPIFPTSYAHSSPRGPLIRSPCNTHIFSVVPSTPHPCPVSDCLNGSLGLPQCLNHPVVPPRGTYNAPRGPPQSNRQPVVPPCSTHIYSFIPLRTPFDPQCLPVAPRVRTCPDPVPCGLHTYSVAPQGSCEETPKIPYSCPLPSLKVSNSTDNLSCSSTIIRECPSSSSQTKSRSQSRSNSPYQSTDPDQNESLQISRSRRKSTSPKSGKGKSPRHSRSRSKSPQ</sequence>
<evidence type="ECO:0008006" key="4">
    <source>
        <dbReference type="Google" id="ProtNLM"/>
    </source>
</evidence>
<keyword evidence="3" id="KW-1185">Reference proteome</keyword>
<feature type="region of interest" description="Disordered" evidence="1">
    <location>
        <begin position="330"/>
        <end position="376"/>
    </location>
</feature>
<reference evidence="2" key="2">
    <citation type="submission" date="2025-08" db="UniProtKB">
        <authorList>
            <consortium name="Ensembl"/>
        </authorList>
    </citation>
    <scope>IDENTIFICATION</scope>
</reference>
<feature type="compositionally biased region" description="Polar residues" evidence="1">
    <location>
        <begin position="592"/>
        <end position="601"/>
    </location>
</feature>
<dbReference type="Ensembl" id="ENSOGAT00000030963.1">
    <property type="protein sequence ID" value="ENSOGAP00000021210.1"/>
    <property type="gene ID" value="ENSOGAG00000030900.1"/>
</dbReference>
<dbReference type="InParanoid" id="H0XYL7"/>
<dbReference type="Proteomes" id="UP000005225">
    <property type="component" value="Unassembled WGS sequence"/>
</dbReference>
<dbReference type="eggNOG" id="ENOG502THAH">
    <property type="taxonomic scope" value="Eukaryota"/>
</dbReference>
<dbReference type="GeneTree" id="ENSGT00500000045816"/>
<organism evidence="2 3">
    <name type="scientific">Otolemur garnettii</name>
    <name type="common">Small-eared galago</name>
    <name type="synonym">Garnett's greater bushbaby</name>
    <dbReference type="NCBI Taxonomy" id="30611"/>
    <lineage>
        <taxon>Eukaryota</taxon>
        <taxon>Metazoa</taxon>
        <taxon>Chordata</taxon>
        <taxon>Craniata</taxon>
        <taxon>Vertebrata</taxon>
        <taxon>Euteleostomi</taxon>
        <taxon>Mammalia</taxon>
        <taxon>Eutheria</taxon>
        <taxon>Euarchontoglires</taxon>
        <taxon>Primates</taxon>
        <taxon>Strepsirrhini</taxon>
        <taxon>Lorisiformes</taxon>
        <taxon>Galagidae</taxon>
        <taxon>Otolemur</taxon>
    </lineage>
</organism>
<feature type="region of interest" description="Disordered" evidence="1">
    <location>
        <begin position="282"/>
        <end position="308"/>
    </location>
</feature>
<evidence type="ECO:0000256" key="1">
    <source>
        <dbReference type="SAM" id="MobiDB-lite"/>
    </source>
</evidence>
<feature type="compositionally biased region" description="Basic residues" evidence="1">
    <location>
        <begin position="603"/>
        <end position="630"/>
    </location>
</feature>
<feature type="compositionally biased region" description="Polar residues" evidence="1">
    <location>
        <begin position="117"/>
        <end position="138"/>
    </location>
</feature>
<dbReference type="EMBL" id="AAQR03172409">
    <property type="status" value="NOT_ANNOTATED_CDS"/>
    <property type="molecule type" value="Genomic_DNA"/>
</dbReference>
<feature type="region of interest" description="Disordered" evidence="1">
    <location>
        <begin position="570"/>
        <end position="630"/>
    </location>
</feature>
<feature type="compositionally biased region" description="Low complexity" evidence="1">
    <location>
        <begin position="570"/>
        <end position="591"/>
    </location>
</feature>
<evidence type="ECO:0000313" key="3">
    <source>
        <dbReference type="Proteomes" id="UP000005225"/>
    </source>
</evidence>
<feature type="region of interest" description="Disordered" evidence="1">
    <location>
        <begin position="117"/>
        <end position="141"/>
    </location>
</feature>
<dbReference type="HOGENOM" id="CLU_018872_0_0_1"/>
<name>H0XYL7_OTOGA</name>